<protein>
    <submittedName>
        <fullName evidence="5">Uncharacterized protein</fullName>
    </submittedName>
</protein>
<dbReference type="SUPFAM" id="SSF49599">
    <property type="entry name" value="TRAF domain-like"/>
    <property type="match status" value="1"/>
</dbReference>
<comment type="pathway">
    <text evidence="1">Protein modification; protein ubiquitination.</text>
</comment>
<evidence type="ECO:0000259" key="3">
    <source>
        <dbReference type="PROSITE" id="PS50097"/>
    </source>
</evidence>
<dbReference type="Pfam" id="PF22486">
    <property type="entry name" value="MATH_2"/>
    <property type="match status" value="1"/>
</dbReference>
<dbReference type="PANTHER" id="PTHR26379">
    <property type="entry name" value="BTB/POZ AND MATH DOMAIN-CONTAINING PROTEIN 1"/>
    <property type="match status" value="1"/>
</dbReference>
<dbReference type="PROSITE" id="PS50144">
    <property type="entry name" value="MATH"/>
    <property type="match status" value="1"/>
</dbReference>
<dbReference type="InterPro" id="IPR056423">
    <property type="entry name" value="BACK_BPM_SPOP"/>
</dbReference>
<dbReference type="AlphaFoldDB" id="A0ABC8VJ07"/>
<reference evidence="5 6" key="2">
    <citation type="submission" date="2024-10" db="EMBL/GenBank/DDBJ databases">
        <authorList>
            <person name="Ryan C."/>
        </authorList>
    </citation>
    <scope>NUCLEOTIDE SEQUENCE [LARGE SCALE GENOMIC DNA]</scope>
</reference>
<dbReference type="EMBL" id="OZ075120">
    <property type="protein sequence ID" value="CAL4891710.1"/>
    <property type="molecule type" value="Genomic_DNA"/>
</dbReference>
<sequence>MAAAATGLLSAAARLCTRSASTIGRRAVTDSHSLTIDGYTTSKKIPIHWFSRSQPFDAVGHRWRIRYHPNAPGWVDGHISLYLELEVDSFYGVYRITDPVDFRFTLLDHGGSPVYSRGVEGHVFCEASRGNGFEEFIRWKDLARSGCLRDDSFTVRCDITVFEDWAEDDNGGGVDDETTPVSPPVARVVVPPSDLREHLYNLLRKKQGTDVVIDVAGESFDAHEWLLMARSPAVFEPELLAVTAAKEKLPSAAGRRRVVIKDMEPKVFKAMLHYMYTDALPLMEEEEEEVAMAQGLIAAADRFKIERLKLMCEEMLCRRIKVDTVAVNLAVAEGHGCHALKATCFEFVATPGNMKAVMETEGFEKVKDRCLPLMLDVIIKKQLA</sequence>
<dbReference type="InterPro" id="IPR000210">
    <property type="entry name" value="BTB/POZ_dom"/>
</dbReference>
<evidence type="ECO:0000259" key="4">
    <source>
        <dbReference type="PROSITE" id="PS50144"/>
    </source>
</evidence>
<evidence type="ECO:0000256" key="2">
    <source>
        <dbReference type="ARBA" id="ARBA00010846"/>
    </source>
</evidence>
<evidence type="ECO:0000313" key="5">
    <source>
        <dbReference type="EMBL" id="CAL4891710.1"/>
    </source>
</evidence>
<dbReference type="SMART" id="SM00225">
    <property type="entry name" value="BTB"/>
    <property type="match status" value="1"/>
</dbReference>
<dbReference type="Gene3D" id="2.60.210.10">
    <property type="entry name" value="Apoptosis, Tumor Necrosis Factor Receptor Associated Protein 2, Chain A"/>
    <property type="match status" value="1"/>
</dbReference>
<comment type="similarity">
    <text evidence="2">Belongs to the Tdpoz family.</text>
</comment>
<dbReference type="SUPFAM" id="SSF54695">
    <property type="entry name" value="POZ domain"/>
    <property type="match status" value="1"/>
</dbReference>
<name>A0ABC8VJ07_9POAL</name>
<gene>
    <name evidence="5" type="ORF">URODEC1_LOCUS3935</name>
</gene>
<dbReference type="PANTHER" id="PTHR26379:SF355">
    <property type="entry name" value="BTB DOMAIN-CONTAINING PROTEIN"/>
    <property type="match status" value="1"/>
</dbReference>
<dbReference type="PROSITE" id="PS50097">
    <property type="entry name" value="BTB"/>
    <property type="match status" value="1"/>
</dbReference>
<feature type="domain" description="BTB" evidence="3">
    <location>
        <begin position="209"/>
        <end position="284"/>
    </location>
</feature>
<dbReference type="CDD" id="cd00121">
    <property type="entry name" value="MATH"/>
    <property type="match status" value="1"/>
</dbReference>
<dbReference type="InterPro" id="IPR045005">
    <property type="entry name" value="BPM1-6"/>
</dbReference>
<dbReference type="Proteomes" id="UP001497457">
    <property type="component" value="Chromosome 10rd"/>
</dbReference>
<dbReference type="InterPro" id="IPR002083">
    <property type="entry name" value="MATH/TRAF_dom"/>
</dbReference>
<organism evidence="5 6">
    <name type="scientific">Urochloa decumbens</name>
    <dbReference type="NCBI Taxonomy" id="240449"/>
    <lineage>
        <taxon>Eukaryota</taxon>
        <taxon>Viridiplantae</taxon>
        <taxon>Streptophyta</taxon>
        <taxon>Embryophyta</taxon>
        <taxon>Tracheophyta</taxon>
        <taxon>Spermatophyta</taxon>
        <taxon>Magnoliopsida</taxon>
        <taxon>Liliopsida</taxon>
        <taxon>Poales</taxon>
        <taxon>Poaceae</taxon>
        <taxon>PACMAD clade</taxon>
        <taxon>Panicoideae</taxon>
        <taxon>Panicodae</taxon>
        <taxon>Paniceae</taxon>
        <taxon>Melinidinae</taxon>
        <taxon>Urochloa</taxon>
    </lineage>
</organism>
<dbReference type="InterPro" id="IPR011333">
    <property type="entry name" value="SKP1/BTB/POZ_sf"/>
</dbReference>
<reference evidence="6" key="1">
    <citation type="submission" date="2024-06" db="EMBL/GenBank/DDBJ databases">
        <authorList>
            <person name="Ryan C."/>
        </authorList>
    </citation>
    <scope>NUCLEOTIDE SEQUENCE [LARGE SCALE GENOMIC DNA]</scope>
</reference>
<feature type="domain" description="MATH" evidence="4">
    <location>
        <begin position="29"/>
        <end position="159"/>
    </location>
</feature>
<dbReference type="Pfam" id="PF24570">
    <property type="entry name" value="BACK_BPM_SPOP"/>
    <property type="match status" value="1"/>
</dbReference>
<keyword evidence="6" id="KW-1185">Reference proteome</keyword>
<evidence type="ECO:0000313" key="6">
    <source>
        <dbReference type="Proteomes" id="UP001497457"/>
    </source>
</evidence>
<dbReference type="Pfam" id="PF00651">
    <property type="entry name" value="BTB"/>
    <property type="match status" value="1"/>
</dbReference>
<proteinExistence type="inferred from homology"/>
<dbReference type="Gene3D" id="6.10.250.3030">
    <property type="match status" value="1"/>
</dbReference>
<accession>A0ABC8VJ07</accession>
<dbReference type="InterPro" id="IPR008974">
    <property type="entry name" value="TRAF-like"/>
</dbReference>
<dbReference type="Gene3D" id="3.30.710.10">
    <property type="entry name" value="Potassium Channel Kv1.1, Chain A"/>
    <property type="match status" value="1"/>
</dbReference>
<evidence type="ECO:0000256" key="1">
    <source>
        <dbReference type="ARBA" id="ARBA00004906"/>
    </source>
</evidence>